<dbReference type="AlphaFoldDB" id="A0A8H6THN7"/>
<proteinExistence type="predicted"/>
<organism evidence="2 3">
    <name type="scientific">Mycena chlorophos</name>
    <name type="common">Agaric fungus</name>
    <name type="synonym">Agaricus chlorophos</name>
    <dbReference type="NCBI Taxonomy" id="658473"/>
    <lineage>
        <taxon>Eukaryota</taxon>
        <taxon>Fungi</taxon>
        <taxon>Dikarya</taxon>
        <taxon>Basidiomycota</taxon>
        <taxon>Agaricomycotina</taxon>
        <taxon>Agaricomycetes</taxon>
        <taxon>Agaricomycetidae</taxon>
        <taxon>Agaricales</taxon>
        <taxon>Marasmiineae</taxon>
        <taxon>Mycenaceae</taxon>
        <taxon>Mycena</taxon>
    </lineage>
</organism>
<sequence>MSALSIVPPSPTAVVAAPEPSPAYIPVHRRAPAQRTVPMYTVAELLQVADSPLVSVATAAIHEIIKDHELAGFIFNSHQRRRTAEHLRRKHEANRAEKSTAASQSQTPGKPGEHQPRHAAVPETKENIQVKTQLVSPATLQRRRVPAGRTNGGNARRSKTFLDAASWRPAATPRLSVVA</sequence>
<evidence type="ECO:0000313" key="2">
    <source>
        <dbReference type="EMBL" id="KAF7319100.1"/>
    </source>
</evidence>
<dbReference type="EMBL" id="JACAZE010000003">
    <property type="protein sequence ID" value="KAF7319100.1"/>
    <property type="molecule type" value="Genomic_DNA"/>
</dbReference>
<comment type="caution">
    <text evidence="2">The sequence shown here is derived from an EMBL/GenBank/DDBJ whole genome shotgun (WGS) entry which is preliminary data.</text>
</comment>
<dbReference type="Proteomes" id="UP000613580">
    <property type="component" value="Unassembled WGS sequence"/>
</dbReference>
<gene>
    <name evidence="2" type="ORF">HMN09_00246300</name>
</gene>
<reference evidence="2" key="1">
    <citation type="submission" date="2020-05" db="EMBL/GenBank/DDBJ databases">
        <title>Mycena genomes resolve the evolution of fungal bioluminescence.</title>
        <authorList>
            <person name="Tsai I.J."/>
        </authorList>
    </citation>
    <scope>NUCLEOTIDE SEQUENCE</scope>
    <source>
        <strain evidence="2">110903Hualien_Pintung</strain>
    </source>
</reference>
<name>A0A8H6THN7_MYCCL</name>
<feature type="compositionally biased region" description="Basic residues" evidence="1">
    <location>
        <begin position="82"/>
        <end position="92"/>
    </location>
</feature>
<evidence type="ECO:0000313" key="3">
    <source>
        <dbReference type="Proteomes" id="UP000613580"/>
    </source>
</evidence>
<feature type="region of interest" description="Disordered" evidence="1">
    <location>
        <begin position="82"/>
        <end position="179"/>
    </location>
</feature>
<accession>A0A8H6THN7</accession>
<protein>
    <submittedName>
        <fullName evidence="2">Uncharacterized protein</fullName>
    </submittedName>
</protein>
<evidence type="ECO:0000256" key="1">
    <source>
        <dbReference type="SAM" id="MobiDB-lite"/>
    </source>
</evidence>
<dbReference type="OrthoDB" id="3046921at2759"/>
<keyword evidence="3" id="KW-1185">Reference proteome</keyword>
<feature type="compositionally biased region" description="Polar residues" evidence="1">
    <location>
        <begin position="129"/>
        <end position="139"/>
    </location>
</feature>